<dbReference type="AlphaFoldDB" id="F0RUR4"/>
<dbReference type="NCBIfam" id="TIGR00069">
    <property type="entry name" value="hisD"/>
    <property type="match status" value="1"/>
</dbReference>
<accession>F0RUR4</accession>
<protein>
    <recommendedName>
        <fullName evidence="5">Histidinol dehydrogenase</fullName>
        <shortName evidence="5">HDH</shortName>
        <ecNumber evidence="5">1.1.1.23</ecNumber>
    </recommendedName>
</protein>
<dbReference type="PIRSF" id="PIRSF000099">
    <property type="entry name" value="Histidinol_dh"/>
    <property type="match status" value="1"/>
</dbReference>
<feature type="binding site" evidence="5 9">
    <location>
        <position position="258"/>
    </location>
    <ligand>
        <name>substrate</name>
    </ligand>
</feature>
<dbReference type="PANTHER" id="PTHR21256:SF2">
    <property type="entry name" value="HISTIDINE BIOSYNTHESIS TRIFUNCTIONAL PROTEIN"/>
    <property type="match status" value="1"/>
</dbReference>
<comment type="cofactor">
    <cofactor evidence="5 10">
        <name>Zn(2+)</name>
        <dbReference type="ChEBI" id="CHEBI:29105"/>
    </cofactor>
    <text evidence="5 10">Binds 1 zinc ion per subunit.</text>
</comment>
<dbReference type="Gene3D" id="3.40.50.1980">
    <property type="entry name" value="Nitrogenase molybdenum iron protein domain"/>
    <property type="match status" value="2"/>
</dbReference>
<dbReference type="Pfam" id="PF00815">
    <property type="entry name" value="Histidinol_dh"/>
    <property type="match status" value="1"/>
</dbReference>
<gene>
    <name evidence="5" type="primary">hisD</name>
    <name evidence="12" type="ordered locus">SpiBuddy_0665</name>
</gene>
<dbReference type="PROSITE" id="PS00611">
    <property type="entry name" value="HISOL_DEHYDROGENASE"/>
    <property type="match status" value="1"/>
</dbReference>
<dbReference type="EC" id="1.1.1.23" evidence="5"/>
<keyword evidence="5 8" id="KW-0520">NAD</keyword>
<dbReference type="InterPro" id="IPR012131">
    <property type="entry name" value="Hstdl_DH"/>
</dbReference>
<dbReference type="FunFam" id="3.40.50.1980:FF:000001">
    <property type="entry name" value="Histidinol dehydrogenase"/>
    <property type="match status" value="1"/>
</dbReference>
<feature type="active site" description="Proton acceptor" evidence="5 7">
    <location>
        <position position="330"/>
    </location>
</feature>
<feature type="binding site" evidence="5 9">
    <location>
        <position position="367"/>
    </location>
    <ligand>
        <name>substrate</name>
    </ligand>
</feature>
<feature type="binding site" evidence="5 9">
    <location>
        <position position="331"/>
    </location>
    <ligand>
        <name>substrate</name>
    </ligand>
</feature>
<organism evidence="12 13">
    <name type="scientific">Sphaerochaeta globosa (strain ATCC BAA-1886 / DSM 22777 / Buddy)</name>
    <name type="common">Spirochaeta sp. (strain Buddy)</name>
    <dbReference type="NCBI Taxonomy" id="158189"/>
    <lineage>
        <taxon>Bacteria</taxon>
        <taxon>Pseudomonadati</taxon>
        <taxon>Spirochaetota</taxon>
        <taxon>Spirochaetia</taxon>
        <taxon>Spirochaetales</taxon>
        <taxon>Sphaerochaetaceae</taxon>
        <taxon>Sphaerochaeta</taxon>
    </lineage>
</organism>
<dbReference type="FunFam" id="3.40.50.1980:FF:000026">
    <property type="entry name" value="Histidinol dehydrogenase"/>
    <property type="match status" value="1"/>
</dbReference>
<keyword evidence="4 5" id="KW-0560">Oxidoreductase</keyword>
<evidence type="ECO:0000256" key="1">
    <source>
        <dbReference type="ARBA" id="ARBA00010178"/>
    </source>
</evidence>
<feature type="binding site" evidence="5 9">
    <location>
        <position position="236"/>
    </location>
    <ligand>
        <name>substrate</name>
    </ligand>
</feature>
<feature type="binding site" evidence="5 10">
    <location>
        <position position="258"/>
    </location>
    <ligand>
        <name>Zn(2+)</name>
        <dbReference type="ChEBI" id="CHEBI:29105"/>
    </ligand>
</feature>
<dbReference type="UniPathway" id="UPA00031">
    <property type="reaction ID" value="UER00014"/>
</dbReference>
<dbReference type="OrthoDB" id="9805269at2"/>
<dbReference type="PANTHER" id="PTHR21256">
    <property type="entry name" value="HISTIDINOL DEHYDROGENASE HDH"/>
    <property type="match status" value="1"/>
</dbReference>
<feature type="binding site" evidence="5 8">
    <location>
        <position position="212"/>
    </location>
    <ligand>
        <name>NAD(+)</name>
        <dbReference type="ChEBI" id="CHEBI:57540"/>
    </ligand>
</feature>
<feature type="binding site" evidence="5 9">
    <location>
        <position position="426"/>
    </location>
    <ligand>
        <name>substrate</name>
    </ligand>
</feature>
<evidence type="ECO:0000313" key="13">
    <source>
        <dbReference type="Proteomes" id="UP000008466"/>
    </source>
</evidence>
<dbReference type="GO" id="GO:0005829">
    <property type="term" value="C:cytosol"/>
    <property type="evidence" value="ECO:0007669"/>
    <property type="project" value="TreeGrafter"/>
</dbReference>
<feature type="binding site" evidence="5 10">
    <location>
        <position position="261"/>
    </location>
    <ligand>
        <name>Zn(2+)</name>
        <dbReference type="ChEBI" id="CHEBI:29105"/>
    </ligand>
</feature>
<name>F0RUR4_SPHGB</name>
<evidence type="ECO:0000256" key="2">
    <source>
        <dbReference type="ARBA" id="ARBA00022723"/>
    </source>
</evidence>
<dbReference type="SUPFAM" id="SSF53720">
    <property type="entry name" value="ALDH-like"/>
    <property type="match status" value="1"/>
</dbReference>
<evidence type="ECO:0000256" key="8">
    <source>
        <dbReference type="PIRSR" id="PIRSR000099-2"/>
    </source>
</evidence>
<dbReference type="KEGG" id="sbu:SpiBuddy_0665"/>
<comment type="pathway">
    <text evidence="5">Amino-acid biosynthesis; L-histidine biosynthesis; L-histidine from 5-phospho-alpha-D-ribose 1-diphosphate: step 9/9.</text>
</comment>
<dbReference type="STRING" id="158189.SpiBuddy_0665"/>
<evidence type="ECO:0000256" key="10">
    <source>
        <dbReference type="PIRSR" id="PIRSR000099-4"/>
    </source>
</evidence>
<reference evidence="13" key="1">
    <citation type="submission" date="2011-02" db="EMBL/GenBank/DDBJ databases">
        <title>Complete sequence of Spirochaeta sp. Buddy.</title>
        <authorList>
            <person name="Lucas S."/>
            <person name="Copeland A."/>
            <person name="Lapidus A."/>
            <person name="Cheng J.-F."/>
            <person name="Goodwin L."/>
            <person name="Pitluck S."/>
            <person name="Zeytun A."/>
            <person name="Detter J.C."/>
            <person name="Han C."/>
            <person name="Tapia R."/>
            <person name="Land M."/>
            <person name="Hauser L."/>
            <person name="Kyrpides N."/>
            <person name="Ivanova N."/>
            <person name="Mikhailova N."/>
            <person name="Pagani I."/>
            <person name="Ritalahti K.M."/>
            <person name="Loeffler F.E."/>
            <person name="Woyke T."/>
        </authorList>
    </citation>
    <scope>NUCLEOTIDE SEQUENCE [LARGE SCALE GENOMIC DNA]</scope>
    <source>
        <strain evidence="13">ATCC BAA-1886 / DSM 22777 / Buddy</strain>
    </source>
</reference>
<evidence type="ECO:0000256" key="3">
    <source>
        <dbReference type="ARBA" id="ARBA00022833"/>
    </source>
</evidence>
<dbReference type="InterPro" id="IPR016161">
    <property type="entry name" value="Ald_DH/histidinol_DH"/>
</dbReference>
<sequence>MAYLARFYDPQDEELPQLLARNKTNSQDLSTRVSAILRAVREEGDRALFRFSKQFDQVDLSELRVTEKEIQEAEHKLSDDLKKALSVAYKNIHAFHSEQLPRPETLSVAPGIELSRRIVPLQRVGLYIPGGTAPLFSTTLMLAIPAQVAACPSVVLCTPPDKEGKVHPAILYAASMCKVKEIYKIGGSQAIAAMAYGTQSIKAVDKIFGPGNQYVTEAKIQVSSSCCAIDMPAGPSEVMVLASPSSNPAFVASDLLSQAEHGRDSQAMLVVCADRKEGFAFLDKVEQAIEEQLATLGRQEYLLASLASSRAFVNPVLTRCVALANAYAPEHLIITMQDETVENQIAEQIVNAGSLFLGPYSCESAGDYASGTNHTLPTNGWARCYSGVSTDSYLKKITVQKLSKAGLENLAPTLFTMADGEMLNAHKNAVAIRLGGKR</sequence>
<dbReference type="GO" id="GO:0008270">
    <property type="term" value="F:zinc ion binding"/>
    <property type="evidence" value="ECO:0007669"/>
    <property type="project" value="UniProtKB-UniRule"/>
</dbReference>
<feature type="binding site" evidence="5 8">
    <location>
        <position position="127"/>
    </location>
    <ligand>
        <name>NAD(+)</name>
        <dbReference type="ChEBI" id="CHEBI:57540"/>
    </ligand>
</feature>
<dbReference type="CDD" id="cd06572">
    <property type="entry name" value="Histidinol_dh"/>
    <property type="match status" value="1"/>
</dbReference>
<dbReference type="HOGENOM" id="CLU_006732_3_0_12"/>
<feature type="binding site" evidence="5 9">
    <location>
        <position position="421"/>
    </location>
    <ligand>
        <name>substrate</name>
    </ligand>
</feature>
<evidence type="ECO:0000256" key="9">
    <source>
        <dbReference type="PIRSR" id="PIRSR000099-3"/>
    </source>
</evidence>
<dbReference type="HAMAP" id="MF_01024">
    <property type="entry name" value="HisD"/>
    <property type="match status" value="1"/>
</dbReference>
<dbReference type="InterPro" id="IPR022695">
    <property type="entry name" value="Histidinol_DH_monofunct"/>
</dbReference>
<keyword evidence="5" id="KW-0028">Amino-acid biosynthesis</keyword>
<dbReference type="RefSeq" id="WP_013606345.1">
    <property type="nucleotide sequence ID" value="NC_015152.1"/>
</dbReference>
<dbReference type="EMBL" id="CP002541">
    <property type="protein sequence ID" value="ADY12492.1"/>
    <property type="molecule type" value="Genomic_DNA"/>
</dbReference>
<dbReference type="InterPro" id="IPR001692">
    <property type="entry name" value="Histidinol_DH_CS"/>
</dbReference>
<evidence type="ECO:0000256" key="4">
    <source>
        <dbReference type="ARBA" id="ARBA00023002"/>
    </source>
</evidence>
<keyword evidence="5" id="KW-0368">Histidine biosynthesis</keyword>
<feature type="binding site" evidence="5 10">
    <location>
        <position position="426"/>
    </location>
    <ligand>
        <name>Zn(2+)</name>
        <dbReference type="ChEBI" id="CHEBI:29105"/>
    </ligand>
</feature>
<keyword evidence="13" id="KW-1185">Reference proteome</keyword>
<proteinExistence type="inferred from homology"/>
<dbReference type="PRINTS" id="PR00083">
    <property type="entry name" value="HOLDHDRGNASE"/>
</dbReference>
<evidence type="ECO:0000256" key="6">
    <source>
        <dbReference type="PIRNR" id="PIRNR000099"/>
    </source>
</evidence>
<dbReference type="GO" id="GO:0051287">
    <property type="term" value="F:NAD binding"/>
    <property type="evidence" value="ECO:0007669"/>
    <property type="project" value="InterPro"/>
</dbReference>
<evidence type="ECO:0000256" key="5">
    <source>
        <dbReference type="HAMAP-Rule" id="MF_01024"/>
    </source>
</evidence>
<evidence type="ECO:0000256" key="7">
    <source>
        <dbReference type="PIRSR" id="PIRSR000099-1"/>
    </source>
</evidence>
<keyword evidence="3 5" id="KW-0862">Zinc</keyword>
<dbReference type="GO" id="GO:0004399">
    <property type="term" value="F:histidinol dehydrogenase activity"/>
    <property type="evidence" value="ECO:0007669"/>
    <property type="project" value="UniProtKB-UniRule"/>
</dbReference>
<feature type="active site" description="Proton acceptor" evidence="5 7">
    <location>
        <position position="331"/>
    </location>
</feature>
<keyword evidence="2 5" id="KW-0479">Metal-binding</keyword>
<dbReference type="GO" id="GO:0000105">
    <property type="term" value="P:L-histidine biosynthetic process"/>
    <property type="evidence" value="ECO:0007669"/>
    <property type="project" value="UniProtKB-UniRule"/>
</dbReference>
<dbReference type="Proteomes" id="UP000008466">
    <property type="component" value="Chromosome"/>
</dbReference>
<feature type="binding site" evidence="5 9">
    <location>
        <position position="261"/>
    </location>
    <ligand>
        <name>substrate</name>
    </ligand>
</feature>
<evidence type="ECO:0000256" key="11">
    <source>
        <dbReference type="RuleBase" id="RU004175"/>
    </source>
</evidence>
<feature type="binding site" evidence="5 10">
    <location>
        <position position="367"/>
    </location>
    <ligand>
        <name>Zn(2+)</name>
        <dbReference type="ChEBI" id="CHEBI:29105"/>
    </ligand>
</feature>
<feature type="binding site" evidence="5 8">
    <location>
        <position position="189"/>
    </location>
    <ligand>
        <name>NAD(+)</name>
        <dbReference type="ChEBI" id="CHEBI:57540"/>
    </ligand>
</feature>
<dbReference type="eggNOG" id="COG0141">
    <property type="taxonomic scope" value="Bacteria"/>
</dbReference>
<comment type="catalytic activity">
    <reaction evidence="5">
        <text>L-histidinol + 2 NAD(+) + H2O = L-histidine + 2 NADH + 3 H(+)</text>
        <dbReference type="Rhea" id="RHEA:20641"/>
        <dbReference type="ChEBI" id="CHEBI:15377"/>
        <dbReference type="ChEBI" id="CHEBI:15378"/>
        <dbReference type="ChEBI" id="CHEBI:57540"/>
        <dbReference type="ChEBI" id="CHEBI:57595"/>
        <dbReference type="ChEBI" id="CHEBI:57699"/>
        <dbReference type="ChEBI" id="CHEBI:57945"/>
        <dbReference type="EC" id="1.1.1.23"/>
    </reaction>
</comment>
<comment type="similarity">
    <text evidence="1 5 6 11">Belongs to the histidinol dehydrogenase family.</text>
</comment>
<comment type="function">
    <text evidence="5">Catalyzes the sequential NAD-dependent oxidations of L-histidinol to L-histidinaldehyde and then to L-histidine.</text>
</comment>
<dbReference type="Gene3D" id="1.20.5.1300">
    <property type="match status" value="1"/>
</dbReference>
<evidence type="ECO:0000313" key="12">
    <source>
        <dbReference type="EMBL" id="ADY12492.1"/>
    </source>
</evidence>